<dbReference type="STRING" id="286115.A0A507CX52"/>
<comment type="caution">
    <text evidence="5">The sequence shown here is derived from an EMBL/GenBank/DDBJ whole genome shotgun (WGS) entry which is preliminary data.</text>
</comment>
<dbReference type="InterPro" id="IPR002347">
    <property type="entry name" value="SDR_fam"/>
</dbReference>
<dbReference type="PRINTS" id="PR00081">
    <property type="entry name" value="GDHRDH"/>
</dbReference>
<organism evidence="5 6">
    <name type="scientific">Synchytrium endobioticum</name>
    <dbReference type="NCBI Taxonomy" id="286115"/>
    <lineage>
        <taxon>Eukaryota</taxon>
        <taxon>Fungi</taxon>
        <taxon>Fungi incertae sedis</taxon>
        <taxon>Chytridiomycota</taxon>
        <taxon>Chytridiomycota incertae sedis</taxon>
        <taxon>Chytridiomycetes</taxon>
        <taxon>Synchytriales</taxon>
        <taxon>Synchytriaceae</taxon>
        <taxon>Synchytrium</taxon>
    </lineage>
</organism>
<dbReference type="AlphaFoldDB" id="A0A507CX52"/>
<dbReference type="InterPro" id="IPR020904">
    <property type="entry name" value="Sc_DH/Rdtase_CS"/>
</dbReference>
<dbReference type="PANTHER" id="PTHR42901:SF1">
    <property type="entry name" value="ALCOHOL DEHYDROGENASE"/>
    <property type="match status" value="1"/>
</dbReference>
<dbReference type="Proteomes" id="UP000317494">
    <property type="component" value="Unassembled WGS sequence"/>
</dbReference>
<reference evidence="5 6" key="1">
    <citation type="journal article" date="2019" name="Sci. Rep.">
        <title>Comparative genomics of chytrid fungi reveal insights into the obligate biotrophic and pathogenic lifestyle of Synchytrium endobioticum.</title>
        <authorList>
            <person name="van de Vossenberg B.T.L.H."/>
            <person name="Warris S."/>
            <person name="Nguyen H.D.T."/>
            <person name="van Gent-Pelzer M.P.E."/>
            <person name="Joly D.L."/>
            <person name="van de Geest H.C."/>
            <person name="Bonants P.J.M."/>
            <person name="Smith D.S."/>
            <person name="Levesque C.A."/>
            <person name="van der Lee T.A.J."/>
        </authorList>
    </citation>
    <scope>NUCLEOTIDE SEQUENCE [LARGE SCALE GENOMIC DNA]</scope>
    <source>
        <strain evidence="5 6">MB42</strain>
    </source>
</reference>
<dbReference type="GO" id="GO:0016616">
    <property type="term" value="F:oxidoreductase activity, acting on the CH-OH group of donors, NAD or NADP as acceptor"/>
    <property type="evidence" value="ECO:0007669"/>
    <property type="project" value="UniProtKB-ARBA"/>
</dbReference>
<keyword evidence="2" id="KW-0521">NADP</keyword>
<dbReference type="PRINTS" id="PR00080">
    <property type="entry name" value="SDRFAMILY"/>
</dbReference>
<keyword evidence="3" id="KW-0560">Oxidoreductase</keyword>
<dbReference type="FunFam" id="3.40.50.720:FF:000047">
    <property type="entry name" value="NADP-dependent L-serine/L-allo-threonine dehydrogenase"/>
    <property type="match status" value="1"/>
</dbReference>
<evidence type="ECO:0000256" key="2">
    <source>
        <dbReference type="ARBA" id="ARBA00022857"/>
    </source>
</evidence>
<protein>
    <submittedName>
        <fullName evidence="5">Uncharacterized protein</fullName>
    </submittedName>
</protein>
<dbReference type="Pfam" id="PF00106">
    <property type="entry name" value="adh_short"/>
    <property type="match status" value="1"/>
</dbReference>
<evidence type="ECO:0000313" key="5">
    <source>
        <dbReference type="EMBL" id="TPX43440.1"/>
    </source>
</evidence>
<evidence type="ECO:0000313" key="6">
    <source>
        <dbReference type="Proteomes" id="UP000317494"/>
    </source>
</evidence>
<name>A0A507CX52_9FUNG</name>
<dbReference type="EMBL" id="QEAN01000199">
    <property type="protein sequence ID" value="TPX43440.1"/>
    <property type="molecule type" value="Genomic_DNA"/>
</dbReference>
<dbReference type="SUPFAM" id="SSF51735">
    <property type="entry name" value="NAD(P)-binding Rossmann-fold domains"/>
    <property type="match status" value="1"/>
</dbReference>
<dbReference type="InterPro" id="IPR036291">
    <property type="entry name" value="NAD(P)-bd_dom_sf"/>
</dbReference>
<dbReference type="Gene3D" id="3.40.50.720">
    <property type="entry name" value="NAD(P)-binding Rossmann-like Domain"/>
    <property type="match status" value="1"/>
</dbReference>
<evidence type="ECO:0000256" key="3">
    <source>
        <dbReference type="ARBA" id="ARBA00023002"/>
    </source>
</evidence>
<dbReference type="PROSITE" id="PS00061">
    <property type="entry name" value="ADH_SHORT"/>
    <property type="match status" value="1"/>
</dbReference>
<evidence type="ECO:0000256" key="1">
    <source>
        <dbReference type="ARBA" id="ARBA00006484"/>
    </source>
</evidence>
<dbReference type="VEuPathDB" id="FungiDB:SeMB42_g04722"/>
<proteinExistence type="inferred from homology"/>
<keyword evidence="6" id="KW-1185">Reference proteome</keyword>
<dbReference type="PANTHER" id="PTHR42901">
    <property type="entry name" value="ALCOHOL DEHYDROGENASE"/>
    <property type="match status" value="1"/>
</dbReference>
<gene>
    <name evidence="5" type="ORF">SeMB42_g04722</name>
</gene>
<accession>A0A507CX52</accession>
<comment type="similarity">
    <text evidence="1 4">Belongs to the short-chain dehydrogenases/reductases (SDR) family.</text>
</comment>
<evidence type="ECO:0000256" key="4">
    <source>
        <dbReference type="RuleBase" id="RU000363"/>
    </source>
</evidence>
<sequence length="281" mass="30227">MVLPPRLFVARTSLHHHARHLVTMGRLEGKTVLITGASAGIGYATALEFAKEGSHIIATARRLDKLDSLAKDIQSKYANAKVHTLAMDVRSRDNVNKAIGSLPSEWSQVDVLVNNAGMVQGLEPIERVNDHDIDVMFDTNVKGLLYVTQAILPGMKTRNQGNIINVGSISGREVYPGGGVYCATKHAVDALTRSLRMELVSTPINVTGIDPGLVETEFSIVRFGGDKSKADAVYKGVQPLTGQDVAECIVFAASRPPHVQLAHMTVFPSAQAAATTVHRNS</sequence>